<sequence>MARRNHTDKRKNKSRQENKIFLIVTEDTESAYNYFQILRKENRLHTLNIEVKPSKKSAPDQVISFTKKLAEAKDAELSFCIIDRDTHEHFDEAINDANKIKNLEIIASFPCFEYWIILHHNKDCYRPMNAKECIRETTNRFKSYEKSMDTQTWSNFYKNELAKNQDTAIEKAILAEENCRKDDTENPKTDIYKLFNTKGYPFYKENKSN</sequence>
<dbReference type="AlphaFoldDB" id="A0A345JSY6"/>
<dbReference type="OrthoDB" id="9796523at2"/>
<dbReference type="KEGG" id="foo:CGC45_07500"/>
<dbReference type="RefSeq" id="WP_071629696.1">
    <property type="nucleotide sequence ID" value="NZ_CP022375.1"/>
</dbReference>
<evidence type="ECO:0000313" key="1">
    <source>
        <dbReference type="EMBL" id="AXH30432.1"/>
    </source>
</evidence>
<keyword evidence="2" id="KW-1185">Reference proteome</keyword>
<dbReference type="EMBL" id="CP022375">
    <property type="protein sequence ID" value="AXH30432.1"/>
    <property type="molecule type" value="Genomic_DNA"/>
</dbReference>
<evidence type="ECO:0000313" key="2">
    <source>
        <dbReference type="Proteomes" id="UP000253862"/>
    </source>
</evidence>
<protein>
    <submittedName>
        <fullName evidence="1">RloB domain-containing protein</fullName>
    </submittedName>
</protein>
<dbReference type="InterPro" id="IPR025591">
    <property type="entry name" value="RloB"/>
</dbReference>
<proteinExistence type="predicted"/>
<organism evidence="1 2">
    <name type="scientific">Francisella opportunistica</name>
    <dbReference type="NCBI Taxonomy" id="2016517"/>
    <lineage>
        <taxon>Bacteria</taxon>
        <taxon>Pseudomonadati</taxon>
        <taxon>Pseudomonadota</taxon>
        <taxon>Gammaproteobacteria</taxon>
        <taxon>Thiotrichales</taxon>
        <taxon>Francisellaceae</taxon>
        <taxon>Francisella</taxon>
    </lineage>
</organism>
<dbReference type="Pfam" id="PF13707">
    <property type="entry name" value="RloB"/>
    <property type="match status" value="1"/>
</dbReference>
<reference evidence="1 2" key="1">
    <citation type="submission" date="2017-07" db="EMBL/GenBank/DDBJ databases">
        <title>Complete genome sequences and comparative analysis of the novel pathogen Francisella opportunistica.</title>
        <authorList>
            <person name="Dietrich E.A."/>
            <person name="Kingry L.C."/>
            <person name="Petersen J.M."/>
        </authorList>
    </citation>
    <scope>NUCLEOTIDE SEQUENCE [LARGE SCALE GENOMIC DNA]</scope>
    <source>
        <strain evidence="1 2">14-2155</strain>
    </source>
</reference>
<dbReference type="Proteomes" id="UP000253862">
    <property type="component" value="Chromosome"/>
</dbReference>
<accession>A0A345JSY6</accession>
<name>A0A345JSY6_9GAMM</name>
<gene>
    <name evidence="1" type="ORF">CGC43_07495</name>
</gene>